<proteinExistence type="predicted"/>
<dbReference type="GO" id="GO:0015074">
    <property type="term" value="P:DNA integration"/>
    <property type="evidence" value="ECO:0007669"/>
    <property type="project" value="UniProtKB-KW"/>
</dbReference>
<evidence type="ECO:0000256" key="1">
    <source>
        <dbReference type="ARBA" id="ARBA00022829"/>
    </source>
</evidence>
<dbReference type="InterPro" id="IPR050090">
    <property type="entry name" value="Tyrosine_recombinase_XerCD"/>
</dbReference>
<sequence length="383" mass="43984">MSFFRGCVVFPFLDADGSITGAYGKRITPKLKAGSVYQVYWITERTRLFNERVLLDAKEIILCKNPLEALIWWQQGFQRVIALMSCHAFKQIHLDLLREHRIERVYLALCGTAAELDAMRTIAVMMEAANMVLFPDGQDDSHFVNHRTPSGRLCRVARTGDQGVTTITSIDLELLEAYRRYLYRYRKPRDHTPLDLSTQRMRLMEVTGFLKCMRYYDIIQSNFFSKFPLPRVPRKLPPVIPAEQVITIRKGKGSLDRKVPIAPRALDWLQRYIEDLRPEQLTLESGIAVFLGRAGRRIQRSALTDLVGEYVRRSGVGKEGACYLMRHASATHMLKHGADIRYVQELLGHQDIKSTQIYTHVTISDLNAVYRRTHPAAKKSTKS</sequence>
<dbReference type="GO" id="GO:0003677">
    <property type="term" value="F:DNA binding"/>
    <property type="evidence" value="ECO:0007669"/>
    <property type="project" value="InterPro"/>
</dbReference>
<dbReference type="InterPro" id="IPR013762">
    <property type="entry name" value="Integrase-like_cat_sf"/>
</dbReference>
<keyword evidence="1" id="KW-0159">Chromosome partition</keyword>
<dbReference type="GO" id="GO:0007059">
    <property type="term" value="P:chromosome segregation"/>
    <property type="evidence" value="ECO:0007669"/>
    <property type="project" value="UniProtKB-KW"/>
</dbReference>
<dbReference type="GO" id="GO:0006310">
    <property type="term" value="P:DNA recombination"/>
    <property type="evidence" value="ECO:0007669"/>
    <property type="project" value="UniProtKB-KW"/>
</dbReference>
<evidence type="ECO:0000259" key="4">
    <source>
        <dbReference type="PROSITE" id="PS51898"/>
    </source>
</evidence>
<protein>
    <submittedName>
        <fullName evidence="5">Site-specific recombinase XerD</fullName>
    </submittedName>
</protein>
<organism evidence="5 6">
    <name type="scientific">Marinobacterium iners DSM 11526</name>
    <dbReference type="NCBI Taxonomy" id="1122198"/>
    <lineage>
        <taxon>Bacteria</taxon>
        <taxon>Pseudomonadati</taxon>
        <taxon>Pseudomonadota</taxon>
        <taxon>Gammaproteobacteria</taxon>
        <taxon>Oceanospirillales</taxon>
        <taxon>Oceanospirillaceae</taxon>
        <taxon>Marinobacterium</taxon>
    </lineage>
</organism>
<feature type="domain" description="Tyr recombinase" evidence="4">
    <location>
        <begin position="165"/>
        <end position="371"/>
    </location>
</feature>
<evidence type="ECO:0000313" key="6">
    <source>
        <dbReference type="Proteomes" id="UP000242469"/>
    </source>
</evidence>
<dbReference type="Gene3D" id="3.40.1360.10">
    <property type="match status" value="1"/>
</dbReference>
<evidence type="ECO:0000256" key="3">
    <source>
        <dbReference type="ARBA" id="ARBA00023172"/>
    </source>
</evidence>
<dbReference type="InterPro" id="IPR002104">
    <property type="entry name" value="Integrase_catalytic"/>
</dbReference>
<dbReference type="PANTHER" id="PTHR30349:SF81">
    <property type="entry name" value="TYROSINE RECOMBINASE XERC"/>
    <property type="match status" value="1"/>
</dbReference>
<dbReference type="Gene3D" id="1.10.443.10">
    <property type="entry name" value="Intergrase catalytic core"/>
    <property type="match status" value="1"/>
</dbReference>
<keyword evidence="6" id="KW-1185">Reference proteome</keyword>
<keyword evidence="3" id="KW-0233">DNA recombination</keyword>
<dbReference type="SUPFAM" id="SSF56731">
    <property type="entry name" value="DNA primase core"/>
    <property type="match status" value="1"/>
</dbReference>
<gene>
    <name evidence="5" type="ORF">SAMN02745729_1272</name>
</gene>
<evidence type="ECO:0000313" key="5">
    <source>
        <dbReference type="EMBL" id="SEB16449.1"/>
    </source>
</evidence>
<name>A0A1H4H3R0_9GAMM</name>
<dbReference type="AlphaFoldDB" id="A0A1H4H3R0"/>
<keyword evidence="2" id="KW-0229">DNA integration</keyword>
<dbReference type="EMBL" id="FNRJ01000027">
    <property type="protein sequence ID" value="SEB16449.1"/>
    <property type="molecule type" value="Genomic_DNA"/>
</dbReference>
<dbReference type="Proteomes" id="UP000242469">
    <property type="component" value="Unassembled WGS sequence"/>
</dbReference>
<evidence type="ECO:0000256" key="2">
    <source>
        <dbReference type="ARBA" id="ARBA00022908"/>
    </source>
</evidence>
<reference evidence="6" key="1">
    <citation type="submission" date="2016-10" db="EMBL/GenBank/DDBJ databases">
        <authorList>
            <person name="Varghese N."/>
            <person name="Submissions S."/>
        </authorList>
    </citation>
    <scope>NUCLEOTIDE SEQUENCE [LARGE SCALE GENOMIC DNA]</scope>
    <source>
        <strain evidence="6">DSM 11526</strain>
    </source>
</reference>
<dbReference type="InterPro" id="IPR011010">
    <property type="entry name" value="DNA_brk_join_enz"/>
</dbReference>
<dbReference type="RefSeq" id="WP_091828087.1">
    <property type="nucleotide sequence ID" value="NZ_FNRJ01000027.1"/>
</dbReference>
<accession>A0A1H4H3R0</accession>
<dbReference type="PROSITE" id="PS51898">
    <property type="entry name" value="TYR_RECOMBINASE"/>
    <property type="match status" value="1"/>
</dbReference>
<dbReference type="STRING" id="1122198.SAMN02745729_1272"/>
<dbReference type="SUPFAM" id="SSF56349">
    <property type="entry name" value="DNA breaking-rejoining enzymes"/>
    <property type="match status" value="1"/>
</dbReference>
<dbReference type="Pfam" id="PF00589">
    <property type="entry name" value="Phage_integrase"/>
    <property type="match status" value="1"/>
</dbReference>
<dbReference type="PANTHER" id="PTHR30349">
    <property type="entry name" value="PHAGE INTEGRASE-RELATED"/>
    <property type="match status" value="1"/>
</dbReference>